<dbReference type="InterPro" id="IPR000281">
    <property type="entry name" value="HTH_RpiR"/>
</dbReference>
<evidence type="ECO:0000256" key="4">
    <source>
        <dbReference type="SAM" id="MobiDB-lite"/>
    </source>
</evidence>
<proteinExistence type="predicted"/>
<evidence type="ECO:0000259" key="5">
    <source>
        <dbReference type="PROSITE" id="PS51071"/>
    </source>
</evidence>
<evidence type="ECO:0000313" key="7">
    <source>
        <dbReference type="EMBL" id="GGH24229.1"/>
    </source>
</evidence>
<keyword evidence="1" id="KW-0805">Transcription regulation</keyword>
<evidence type="ECO:0000256" key="1">
    <source>
        <dbReference type="ARBA" id="ARBA00023015"/>
    </source>
</evidence>
<dbReference type="RefSeq" id="WP_188518583.1">
    <property type="nucleotide sequence ID" value="NZ_BMES01000002.1"/>
</dbReference>
<accession>A0A917MJ24</accession>
<reference evidence="7" key="2">
    <citation type="submission" date="2020-09" db="EMBL/GenBank/DDBJ databases">
        <authorList>
            <person name="Sun Q."/>
            <person name="Zhou Y."/>
        </authorList>
    </citation>
    <scope>NUCLEOTIDE SEQUENCE</scope>
    <source>
        <strain evidence="7">CGMCC 1.12214</strain>
    </source>
</reference>
<dbReference type="InterPro" id="IPR047640">
    <property type="entry name" value="RpiR-like"/>
</dbReference>
<feature type="region of interest" description="Disordered" evidence="4">
    <location>
        <begin position="1"/>
        <end position="30"/>
    </location>
</feature>
<keyword evidence="8" id="KW-1185">Reference proteome</keyword>
<evidence type="ECO:0000256" key="3">
    <source>
        <dbReference type="ARBA" id="ARBA00023163"/>
    </source>
</evidence>
<comment type="caution">
    <text evidence="7">The sequence shown here is derived from an EMBL/GenBank/DDBJ whole genome shotgun (WGS) entry which is preliminary data.</text>
</comment>
<dbReference type="AlphaFoldDB" id="A0A917MJ24"/>
<dbReference type="GO" id="GO:0097367">
    <property type="term" value="F:carbohydrate derivative binding"/>
    <property type="evidence" value="ECO:0007669"/>
    <property type="project" value="InterPro"/>
</dbReference>
<evidence type="ECO:0000259" key="6">
    <source>
        <dbReference type="PROSITE" id="PS51464"/>
    </source>
</evidence>
<feature type="domain" description="SIS" evidence="6">
    <location>
        <begin position="160"/>
        <end position="299"/>
    </location>
</feature>
<dbReference type="Gene3D" id="1.10.10.10">
    <property type="entry name" value="Winged helix-like DNA-binding domain superfamily/Winged helix DNA-binding domain"/>
    <property type="match status" value="1"/>
</dbReference>
<dbReference type="PROSITE" id="PS51464">
    <property type="entry name" value="SIS"/>
    <property type="match status" value="1"/>
</dbReference>
<dbReference type="PROSITE" id="PS51071">
    <property type="entry name" value="HTH_RPIR"/>
    <property type="match status" value="1"/>
</dbReference>
<dbReference type="GO" id="GO:0003677">
    <property type="term" value="F:DNA binding"/>
    <property type="evidence" value="ECO:0007669"/>
    <property type="project" value="UniProtKB-KW"/>
</dbReference>
<dbReference type="InterPro" id="IPR035472">
    <property type="entry name" value="RpiR-like_SIS"/>
</dbReference>
<dbReference type="EMBL" id="BMES01000002">
    <property type="protein sequence ID" value="GGH24229.1"/>
    <property type="molecule type" value="Genomic_DNA"/>
</dbReference>
<dbReference type="Pfam" id="PF01380">
    <property type="entry name" value="SIS"/>
    <property type="match status" value="1"/>
</dbReference>
<dbReference type="Proteomes" id="UP000603912">
    <property type="component" value="Unassembled WGS sequence"/>
</dbReference>
<organism evidence="7 8">
    <name type="scientific">Alsobacter metallidurans</name>
    <dbReference type="NCBI Taxonomy" id="340221"/>
    <lineage>
        <taxon>Bacteria</taxon>
        <taxon>Pseudomonadati</taxon>
        <taxon>Pseudomonadota</taxon>
        <taxon>Alphaproteobacteria</taxon>
        <taxon>Hyphomicrobiales</taxon>
        <taxon>Alsobacteraceae</taxon>
        <taxon>Alsobacter</taxon>
    </lineage>
</organism>
<dbReference type="Pfam" id="PF01418">
    <property type="entry name" value="HTH_6"/>
    <property type="match status" value="1"/>
</dbReference>
<dbReference type="GO" id="GO:1901135">
    <property type="term" value="P:carbohydrate derivative metabolic process"/>
    <property type="evidence" value="ECO:0007669"/>
    <property type="project" value="InterPro"/>
</dbReference>
<dbReference type="SUPFAM" id="SSF53697">
    <property type="entry name" value="SIS domain"/>
    <property type="match status" value="1"/>
</dbReference>
<dbReference type="Gene3D" id="3.40.50.10490">
    <property type="entry name" value="Glucose-6-phosphate isomerase like protein, domain 1"/>
    <property type="match status" value="1"/>
</dbReference>
<dbReference type="GO" id="GO:0003700">
    <property type="term" value="F:DNA-binding transcription factor activity"/>
    <property type="evidence" value="ECO:0007669"/>
    <property type="project" value="InterPro"/>
</dbReference>
<feature type="domain" description="HTH rpiR-type" evidence="5">
    <location>
        <begin position="36"/>
        <end position="112"/>
    </location>
</feature>
<dbReference type="PANTHER" id="PTHR30514:SF18">
    <property type="entry name" value="RPIR-FAMILY TRANSCRIPTIONAL REGULATOR"/>
    <property type="match status" value="1"/>
</dbReference>
<dbReference type="InterPro" id="IPR009057">
    <property type="entry name" value="Homeodomain-like_sf"/>
</dbReference>
<keyword evidence="2" id="KW-0238">DNA-binding</keyword>
<name>A0A917MJ24_9HYPH</name>
<dbReference type="SUPFAM" id="SSF46689">
    <property type="entry name" value="Homeodomain-like"/>
    <property type="match status" value="1"/>
</dbReference>
<sequence>MKKTNDSGGIETARTSASPQPAPASAASAEMRFAQSPLGAHLRAMLDKGSAANRAIADILLRHPVQATSWSIESLAEVAAVSPASLSRFARLLGYPGYAALRSDVAATVEAMINPVEKLRGRFDAQPANAPTPLSDSLEAALSNVRGTAEGLHPALIAEVVERLTTARNVYVMGFGLSAHVAGVLTLGLQPFCHGVQNVVEFGGTEVAAGRLLNVGEGDVIVALSIPRYASDAVHLAAYARDRKASVIAITDSSASPLIPLADCVLLARSSHPILSSSTLGLVVVVETIVAALMTSNQANVDQAAKLTEAISSYLFGDNGSRSPVRRRSLKTSERPG</sequence>
<dbReference type="InterPro" id="IPR036388">
    <property type="entry name" value="WH-like_DNA-bd_sf"/>
</dbReference>
<dbReference type="InterPro" id="IPR001347">
    <property type="entry name" value="SIS_dom"/>
</dbReference>
<gene>
    <name evidence="7" type="ORF">GCM10007036_30490</name>
</gene>
<evidence type="ECO:0000256" key="2">
    <source>
        <dbReference type="ARBA" id="ARBA00023125"/>
    </source>
</evidence>
<protein>
    <submittedName>
        <fullName evidence="7">RpiR family transcriptional regulator</fullName>
    </submittedName>
</protein>
<dbReference type="CDD" id="cd05013">
    <property type="entry name" value="SIS_RpiR"/>
    <property type="match status" value="1"/>
</dbReference>
<dbReference type="PANTHER" id="PTHR30514">
    <property type="entry name" value="GLUCOKINASE"/>
    <property type="match status" value="1"/>
</dbReference>
<keyword evidence="3" id="KW-0804">Transcription</keyword>
<feature type="compositionally biased region" description="Low complexity" evidence="4">
    <location>
        <begin position="16"/>
        <end position="29"/>
    </location>
</feature>
<reference evidence="7" key="1">
    <citation type="journal article" date="2014" name="Int. J. Syst. Evol. Microbiol.">
        <title>Complete genome sequence of Corynebacterium casei LMG S-19264T (=DSM 44701T), isolated from a smear-ripened cheese.</title>
        <authorList>
            <consortium name="US DOE Joint Genome Institute (JGI-PGF)"/>
            <person name="Walter F."/>
            <person name="Albersmeier A."/>
            <person name="Kalinowski J."/>
            <person name="Ruckert C."/>
        </authorList>
    </citation>
    <scope>NUCLEOTIDE SEQUENCE</scope>
    <source>
        <strain evidence="7">CGMCC 1.12214</strain>
    </source>
</reference>
<dbReference type="InterPro" id="IPR046348">
    <property type="entry name" value="SIS_dom_sf"/>
</dbReference>
<evidence type="ECO:0000313" key="8">
    <source>
        <dbReference type="Proteomes" id="UP000603912"/>
    </source>
</evidence>